<evidence type="ECO:0000256" key="1">
    <source>
        <dbReference type="ARBA" id="ARBA00005447"/>
    </source>
</evidence>
<feature type="disulfide bond" evidence="3">
    <location>
        <begin position="83"/>
        <end position="101"/>
    </location>
</feature>
<evidence type="ECO:0000313" key="5">
    <source>
        <dbReference type="Proteomes" id="UP000038045"/>
    </source>
</evidence>
<accession>A0A0N4ZCI8</accession>
<reference evidence="6" key="1">
    <citation type="submission" date="2017-02" db="UniProtKB">
        <authorList>
            <consortium name="WormBaseParasite"/>
        </authorList>
    </citation>
    <scope>IDENTIFICATION</scope>
</reference>
<dbReference type="PANTHER" id="PTHR35981:SF2">
    <property type="entry name" value="ION TRANSPORT PEPTIDE, ISOFORM C"/>
    <property type="match status" value="1"/>
</dbReference>
<dbReference type="GO" id="GO:0007623">
    <property type="term" value="P:circadian rhythm"/>
    <property type="evidence" value="ECO:0007669"/>
    <property type="project" value="TreeGrafter"/>
</dbReference>
<dbReference type="Pfam" id="PF01147">
    <property type="entry name" value="Crust_neurohorm"/>
    <property type="match status" value="1"/>
</dbReference>
<keyword evidence="4" id="KW-1133">Transmembrane helix</keyword>
<dbReference type="SUPFAM" id="SSF81778">
    <property type="entry name" value="Crustacean CHH/MIH/GIH neurohormone"/>
    <property type="match status" value="1"/>
</dbReference>
<feature type="disulfide bond" evidence="3">
    <location>
        <begin position="67"/>
        <end position="105"/>
    </location>
</feature>
<name>A0A0N4ZCI8_PARTI</name>
<dbReference type="PROSITE" id="PS01250">
    <property type="entry name" value="CHH_MIH_GIH"/>
    <property type="match status" value="1"/>
</dbReference>
<evidence type="ECO:0000256" key="3">
    <source>
        <dbReference type="PIRSR" id="PIRSR631098-51"/>
    </source>
</evidence>
<dbReference type="InterPro" id="IPR031098">
    <property type="entry name" value="Crust_neurohorm"/>
</dbReference>
<dbReference type="Gene3D" id="1.10.2010.10">
    <property type="entry name" value="Crustacean CHH/MIH/GIH neurohormone"/>
    <property type="match status" value="1"/>
</dbReference>
<dbReference type="InterPro" id="IPR035957">
    <property type="entry name" value="Crust_neurohorm_sf"/>
</dbReference>
<feature type="transmembrane region" description="Helical" evidence="4">
    <location>
        <begin position="20"/>
        <end position="37"/>
    </location>
</feature>
<sequence length="133" mass="15647">MFQIKVPSFEERKTFFLKQALIYSLIITILLPIHIQSRSMFFKTVRRSDPESEITESPSNVNMSEDCEIYKDKTFHVIVDSVCDACHEMFSQNFPNLRAECRSDCFRNEKFSTCLKIFKPRDVPSKRSLSITY</sequence>
<comment type="similarity">
    <text evidence="1">Belongs to the arthropod CHH/MIH/GIH/VIH hormone family.</text>
</comment>
<keyword evidence="4" id="KW-0812">Transmembrane</keyword>
<organism evidence="5 6">
    <name type="scientific">Parastrongyloides trichosuri</name>
    <name type="common">Possum-specific nematode worm</name>
    <dbReference type="NCBI Taxonomy" id="131310"/>
    <lineage>
        <taxon>Eukaryota</taxon>
        <taxon>Metazoa</taxon>
        <taxon>Ecdysozoa</taxon>
        <taxon>Nematoda</taxon>
        <taxon>Chromadorea</taxon>
        <taxon>Rhabditida</taxon>
        <taxon>Tylenchina</taxon>
        <taxon>Panagrolaimomorpha</taxon>
        <taxon>Strongyloidoidea</taxon>
        <taxon>Strongyloididae</taxon>
        <taxon>Parastrongyloides</taxon>
    </lineage>
</organism>
<protein>
    <submittedName>
        <fullName evidence="6">Uncharacterized protein</fullName>
    </submittedName>
</protein>
<dbReference type="InterPro" id="IPR018251">
    <property type="entry name" value="Crust_neurhormone_CS"/>
</dbReference>
<dbReference type="GO" id="GO:0005576">
    <property type="term" value="C:extracellular region"/>
    <property type="evidence" value="ECO:0007669"/>
    <property type="project" value="InterPro"/>
</dbReference>
<dbReference type="AlphaFoldDB" id="A0A0N4ZCI8"/>
<keyword evidence="4" id="KW-0472">Membrane</keyword>
<dbReference type="Proteomes" id="UP000038045">
    <property type="component" value="Unplaced"/>
</dbReference>
<dbReference type="GO" id="GO:0005184">
    <property type="term" value="F:neuropeptide hormone activity"/>
    <property type="evidence" value="ECO:0007669"/>
    <property type="project" value="InterPro"/>
</dbReference>
<dbReference type="WBParaSite" id="PTRK_0000524100.1">
    <property type="protein sequence ID" value="PTRK_0000524100.1"/>
    <property type="gene ID" value="PTRK_0000524100"/>
</dbReference>
<evidence type="ECO:0000313" key="6">
    <source>
        <dbReference type="WBParaSite" id="PTRK_0000524100.1"/>
    </source>
</evidence>
<dbReference type="PANTHER" id="PTHR35981">
    <property type="entry name" value="ION TRANSPORT PEPTIDE, ISOFORM C"/>
    <property type="match status" value="1"/>
</dbReference>
<proteinExistence type="inferred from homology"/>
<evidence type="ECO:0000256" key="2">
    <source>
        <dbReference type="ARBA" id="ARBA00023157"/>
    </source>
</evidence>
<dbReference type="STRING" id="131310.A0A0N4ZCI8"/>
<keyword evidence="5" id="KW-1185">Reference proteome</keyword>
<evidence type="ECO:0000256" key="4">
    <source>
        <dbReference type="SAM" id="Phobius"/>
    </source>
</evidence>
<keyword evidence="2 3" id="KW-1015">Disulfide bond</keyword>
<feature type="disulfide bond" evidence="3">
    <location>
        <begin position="86"/>
        <end position="114"/>
    </location>
</feature>